<evidence type="ECO:0000313" key="3">
    <source>
        <dbReference type="Proteomes" id="UP000245765"/>
    </source>
</evidence>
<evidence type="ECO:0000313" key="2">
    <source>
        <dbReference type="EMBL" id="PWS38927.1"/>
    </source>
</evidence>
<gene>
    <name evidence="2" type="ORF">DFH01_06680</name>
</gene>
<dbReference type="AlphaFoldDB" id="A0A317FLD3"/>
<dbReference type="InterPro" id="IPR018895">
    <property type="entry name" value="DUF2474"/>
</dbReference>
<accession>A0A317FLD3</accession>
<comment type="caution">
    <text evidence="2">The sequence shown here is derived from an EMBL/GenBank/DDBJ whole genome shotgun (WGS) entry which is preliminary data.</text>
</comment>
<sequence>MARDTTTEVKRLAWFIGLWLAGVFSLSAIALLLRAALGL</sequence>
<feature type="transmembrane region" description="Helical" evidence="1">
    <location>
        <begin position="12"/>
        <end position="37"/>
    </location>
</feature>
<dbReference type="Proteomes" id="UP000245765">
    <property type="component" value="Unassembled WGS sequence"/>
</dbReference>
<keyword evidence="1" id="KW-1133">Transmembrane helix</keyword>
<dbReference type="Pfam" id="PF10617">
    <property type="entry name" value="DUF2474"/>
    <property type="match status" value="1"/>
</dbReference>
<dbReference type="EMBL" id="QGNA01000001">
    <property type="protein sequence ID" value="PWS38927.1"/>
    <property type="molecule type" value="Genomic_DNA"/>
</dbReference>
<keyword evidence="1" id="KW-0472">Membrane</keyword>
<organism evidence="2 3">
    <name type="scientific">Falsiroseomonas bella</name>
    <dbReference type="NCBI Taxonomy" id="2184016"/>
    <lineage>
        <taxon>Bacteria</taxon>
        <taxon>Pseudomonadati</taxon>
        <taxon>Pseudomonadota</taxon>
        <taxon>Alphaproteobacteria</taxon>
        <taxon>Acetobacterales</taxon>
        <taxon>Roseomonadaceae</taxon>
        <taxon>Falsiroseomonas</taxon>
    </lineage>
</organism>
<evidence type="ECO:0000256" key="1">
    <source>
        <dbReference type="SAM" id="Phobius"/>
    </source>
</evidence>
<evidence type="ECO:0008006" key="4">
    <source>
        <dbReference type="Google" id="ProtNLM"/>
    </source>
</evidence>
<proteinExistence type="predicted"/>
<protein>
    <recommendedName>
        <fullName evidence="4">DUF2474 domain-containing protein</fullName>
    </recommendedName>
</protein>
<keyword evidence="1" id="KW-0812">Transmembrane</keyword>
<name>A0A317FLD3_9PROT</name>
<keyword evidence="3" id="KW-1185">Reference proteome</keyword>
<reference evidence="3" key="1">
    <citation type="submission" date="2018-05" db="EMBL/GenBank/DDBJ databases">
        <authorList>
            <person name="Du Z."/>
            <person name="Wang X."/>
        </authorList>
    </citation>
    <scope>NUCLEOTIDE SEQUENCE [LARGE SCALE GENOMIC DNA]</scope>
    <source>
        <strain evidence="3">CQN31</strain>
    </source>
</reference>